<name>A0A5M9JCY1_MONFR</name>
<keyword evidence="1" id="KW-1133">Transmembrane helix</keyword>
<dbReference type="AlphaFoldDB" id="A0A5M9JCY1"/>
<keyword evidence="1" id="KW-0472">Membrane</keyword>
<feature type="transmembrane region" description="Helical" evidence="1">
    <location>
        <begin position="42"/>
        <end position="63"/>
    </location>
</feature>
<evidence type="ECO:0000313" key="2">
    <source>
        <dbReference type="EMBL" id="KAA8566223.1"/>
    </source>
</evidence>
<organism evidence="2 3">
    <name type="scientific">Monilinia fructicola</name>
    <name type="common">Brown rot fungus</name>
    <name type="synonym">Ciboria fructicola</name>
    <dbReference type="NCBI Taxonomy" id="38448"/>
    <lineage>
        <taxon>Eukaryota</taxon>
        <taxon>Fungi</taxon>
        <taxon>Dikarya</taxon>
        <taxon>Ascomycota</taxon>
        <taxon>Pezizomycotina</taxon>
        <taxon>Leotiomycetes</taxon>
        <taxon>Helotiales</taxon>
        <taxon>Sclerotiniaceae</taxon>
        <taxon>Monilinia</taxon>
    </lineage>
</organism>
<evidence type="ECO:0000313" key="3">
    <source>
        <dbReference type="Proteomes" id="UP000322873"/>
    </source>
</evidence>
<dbReference type="EMBL" id="VICG01000012">
    <property type="protein sequence ID" value="KAA8566223.1"/>
    <property type="molecule type" value="Genomic_DNA"/>
</dbReference>
<reference evidence="2 3" key="1">
    <citation type="submission" date="2019-06" db="EMBL/GenBank/DDBJ databases">
        <title>Genome Sequence of the Brown Rot Fungal Pathogen Monilinia fructicola.</title>
        <authorList>
            <person name="De Miccolis Angelini R.M."/>
            <person name="Landi L."/>
            <person name="Abate D."/>
            <person name="Pollastro S."/>
            <person name="Romanazzi G."/>
            <person name="Faretra F."/>
        </authorList>
    </citation>
    <scope>NUCLEOTIDE SEQUENCE [LARGE SCALE GENOMIC DNA]</scope>
    <source>
        <strain evidence="2 3">Mfrc123</strain>
    </source>
</reference>
<accession>A0A5M9JCY1</accession>
<protein>
    <submittedName>
        <fullName evidence="2">Uncharacterized protein</fullName>
    </submittedName>
</protein>
<comment type="caution">
    <text evidence="2">The sequence shown here is derived from an EMBL/GenBank/DDBJ whole genome shotgun (WGS) entry which is preliminary data.</text>
</comment>
<sequence>MIAFALTDSVLAIGHHLYYAFLNAFITGSPSKYQWAIRVGTVLAYAIASLFTAAIGVSTLDIVQTKSFLA</sequence>
<proteinExistence type="predicted"/>
<evidence type="ECO:0000256" key="1">
    <source>
        <dbReference type="SAM" id="Phobius"/>
    </source>
</evidence>
<gene>
    <name evidence="2" type="ORF">EYC84_008823</name>
</gene>
<keyword evidence="1" id="KW-0812">Transmembrane</keyword>
<keyword evidence="3" id="KW-1185">Reference proteome</keyword>
<dbReference type="Proteomes" id="UP000322873">
    <property type="component" value="Unassembled WGS sequence"/>
</dbReference>